<feature type="transmembrane region" description="Helical" evidence="2">
    <location>
        <begin position="46"/>
        <end position="67"/>
    </location>
</feature>
<name>A0A6H1U3F2_9CYAN</name>
<dbReference type="SUPFAM" id="SSF57997">
    <property type="entry name" value="Tropomyosin"/>
    <property type="match status" value="1"/>
</dbReference>
<reference evidence="3 4" key="1">
    <citation type="submission" date="2020-04" db="EMBL/GenBank/DDBJ databases">
        <authorList>
            <person name="Basu S."/>
            <person name="Maruthanayagam V."/>
            <person name="Chakraborty S."/>
            <person name="Pramanik A."/>
            <person name="Mukherjee J."/>
            <person name="Brink B."/>
        </authorList>
    </citation>
    <scope>NUCLEOTIDE SEQUENCE [LARGE SCALE GENOMIC DNA]</scope>
    <source>
        <strain evidence="3 4">AP17</strain>
    </source>
</reference>
<proteinExistence type="predicted"/>
<evidence type="ECO:0000313" key="4">
    <source>
        <dbReference type="Proteomes" id="UP000500857"/>
    </source>
</evidence>
<keyword evidence="2" id="KW-0472">Membrane</keyword>
<sequence length="543" mass="61225">MTSAYVLILAVLVLGGLLATLGDRLGTKVGKARLSLFKLRPRQTATVVTIVTGIVIAASTLGILFTLSESLRVGVFRLDDKLKQLRQVSKSLTDVTNAKERVEAELAEAREEQIQAQQQLDAINQSLQSAIEKQTQTQARLQQTQTELQTTQSQLAEIETDYQQAKTQLSAIESKFERTQNQLQKVSQEAQIRRREVQNLENERSQLTQELEQVRFQIEQRDRELARTQGQLERQKQQLEVQELELLRQQIEVQRQELAITRQQQEIQAQTQQIDRQKQQISQQTQEIQQQKQEIQQQEANIASQKQLLGELAQQQAVLQREVQILERDFQLLREGTVALRRNQVLASGVVRVLKPEGAREAARQLLVEANRAALEMIQPGTPSENDWAIAIPEADLEQLIQSIDDGKDYVVRILSAANYLLGEKQVDVFADVVVNQAIFQKDEVVASASLSGEPISEKEIQERLDLLIAAANFRARRSGIVSDTIQIGDGSIARLIEFMKGLSPEKDNVVLQAIAAETAYTIGPLRIEWVVLENGEPVFRSE</sequence>
<gene>
    <name evidence="3" type="ORF">HCG48_19830</name>
</gene>
<evidence type="ECO:0000313" key="3">
    <source>
        <dbReference type="EMBL" id="QIZ72563.1"/>
    </source>
</evidence>
<keyword evidence="4" id="KW-1185">Reference proteome</keyword>
<evidence type="ECO:0000256" key="1">
    <source>
        <dbReference type="SAM" id="Coils"/>
    </source>
</evidence>
<organism evidence="3 4">
    <name type="scientific">Oxynema aestuarii AP17</name>
    <dbReference type="NCBI Taxonomy" id="2064643"/>
    <lineage>
        <taxon>Bacteria</taxon>
        <taxon>Bacillati</taxon>
        <taxon>Cyanobacteriota</taxon>
        <taxon>Cyanophyceae</taxon>
        <taxon>Oscillatoriophycideae</taxon>
        <taxon>Oscillatoriales</taxon>
        <taxon>Oscillatoriaceae</taxon>
        <taxon>Oxynema</taxon>
        <taxon>Oxynema aestuarii</taxon>
    </lineage>
</organism>
<feature type="coiled-coil region" evidence="1">
    <location>
        <begin position="85"/>
        <end position="329"/>
    </location>
</feature>
<dbReference type="InterPro" id="IPR021435">
    <property type="entry name" value="DUF3084"/>
</dbReference>
<keyword evidence="2" id="KW-0812">Transmembrane</keyword>
<keyword evidence="2" id="KW-1133">Transmembrane helix</keyword>
<dbReference type="EMBL" id="CP051167">
    <property type="protein sequence ID" value="QIZ72563.1"/>
    <property type="molecule type" value="Genomic_DNA"/>
</dbReference>
<dbReference type="Proteomes" id="UP000500857">
    <property type="component" value="Chromosome"/>
</dbReference>
<dbReference type="KEGG" id="oxy:HCG48_19830"/>
<accession>A0A6H1U3F2</accession>
<dbReference type="RefSeq" id="WP_168570711.1">
    <property type="nucleotide sequence ID" value="NZ_CP051167.1"/>
</dbReference>
<dbReference type="Pfam" id="PF11283">
    <property type="entry name" value="DUF3084"/>
    <property type="match status" value="1"/>
</dbReference>
<keyword evidence="1" id="KW-0175">Coiled coil</keyword>
<evidence type="ECO:0000256" key="2">
    <source>
        <dbReference type="SAM" id="Phobius"/>
    </source>
</evidence>
<protein>
    <submittedName>
        <fullName evidence="3">DUF3084 domain-containing protein</fullName>
    </submittedName>
</protein>
<dbReference type="Gene3D" id="1.10.287.1490">
    <property type="match status" value="1"/>
</dbReference>
<dbReference type="AlphaFoldDB" id="A0A6H1U3F2"/>